<dbReference type="Proteomes" id="UP000053433">
    <property type="component" value="Unassembled WGS sequence"/>
</dbReference>
<comment type="caution">
    <text evidence="1">The sequence shown here is derived from an EMBL/GenBank/DDBJ whole genome shotgun (WGS) entry which is preliminary data.</text>
</comment>
<gene>
    <name evidence="1" type="ORF">ASJ35_15475</name>
</gene>
<evidence type="ECO:0000313" key="2">
    <source>
        <dbReference type="Proteomes" id="UP000053433"/>
    </source>
</evidence>
<reference evidence="1 2" key="1">
    <citation type="submission" date="2015-10" db="EMBL/GenBank/DDBJ databases">
        <title>A novel member of the family Ruminococcaceae isolated from human faeces.</title>
        <authorList>
            <person name="Shkoporov A.N."/>
            <person name="Chaplin A.V."/>
            <person name="Motuzova O.V."/>
            <person name="Kafarskaia L.I."/>
            <person name="Efimov B.A."/>
        </authorList>
    </citation>
    <scope>NUCLEOTIDE SEQUENCE [LARGE SCALE GENOMIC DNA]</scope>
    <source>
        <strain evidence="1 2">668</strain>
    </source>
</reference>
<dbReference type="AlphaFoldDB" id="A0A0W7TMR4"/>
<name>A0A0W7TMR4_9FIRM</name>
<organism evidence="1 2">
    <name type="scientific">Ruthenibacterium lactatiformans</name>
    <dbReference type="NCBI Taxonomy" id="1550024"/>
    <lineage>
        <taxon>Bacteria</taxon>
        <taxon>Bacillati</taxon>
        <taxon>Bacillota</taxon>
        <taxon>Clostridia</taxon>
        <taxon>Eubacteriales</taxon>
        <taxon>Oscillospiraceae</taxon>
        <taxon>Ruthenibacterium</taxon>
    </lineage>
</organism>
<accession>A0A0W7TMR4</accession>
<protein>
    <submittedName>
        <fullName evidence="1">Uncharacterized protein</fullName>
    </submittedName>
</protein>
<proteinExistence type="predicted"/>
<evidence type="ECO:0000313" key="1">
    <source>
        <dbReference type="EMBL" id="KUE75112.1"/>
    </source>
</evidence>
<dbReference type="EMBL" id="LMUA01000029">
    <property type="protein sequence ID" value="KUE75112.1"/>
    <property type="molecule type" value="Genomic_DNA"/>
</dbReference>
<sequence length="76" mass="8185">MKKGGLRAKSRAFSAVVRKGGFSPLRHAPAGAVATSFLAAFAAWPALCRAKMHGFAAAGFFPGRFIDFFAFFDRML</sequence>